<evidence type="ECO:0000256" key="2">
    <source>
        <dbReference type="ARBA" id="ARBA00022679"/>
    </source>
</evidence>
<keyword evidence="2" id="KW-0808">Transferase</keyword>
<comment type="similarity">
    <text evidence="1">Belongs to the FemABX family.</text>
</comment>
<name>A0A0G0M922_9BACT</name>
<keyword evidence="3" id="KW-0133">Cell shape</keyword>
<dbReference type="SUPFAM" id="SSF55729">
    <property type="entry name" value="Acyl-CoA N-acyltransferases (Nat)"/>
    <property type="match status" value="1"/>
</dbReference>
<evidence type="ECO:0000256" key="3">
    <source>
        <dbReference type="ARBA" id="ARBA00022960"/>
    </source>
</evidence>
<dbReference type="PROSITE" id="PS51191">
    <property type="entry name" value="FEMABX"/>
    <property type="match status" value="1"/>
</dbReference>
<keyword evidence="5" id="KW-0012">Acyltransferase</keyword>
<evidence type="ECO:0000256" key="5">
    <source>
        <dbReference type="ARBA" id="ARBA00023315"/>
    </source>
</evidence>
<dbReference type="Gene3D" id="3.40.630.30">
    <property type="match status" value="1"/>
</dbReference>
<dbReference type="GO" id="GO:0009252">
    <property type="term" value="P:peptidoglycan biosynthetic process"/>
    <property type="evidence" value="ECO:0007669"/>
    <property type="project" value="UniProtKB-KW"/>
</dbReference>
<evidence type="ECO:0000256" key="6">
    <source>
        <dbReference type="ARBA" id="ARBA00023316"/>
    </source>
</evidence>
<keyword evidence="4" id="KW-0573">Peptidoglycan synthesis</keyword>
<dbReference type="PANTHER" id="PTHR36174">
    <property type="entry name" value="LIPID II:GLYCINE GLYCYLTRANSFERASE"/>
    <property type="match status" value="1"/>
</dbReference>
<organism evidence="7 8">
    <name type="scientific">Candidatus Woesebacteria bacterium GW2011_GWA1_39_12</name>
    <dbReference type="NCBI Taxonomy" id="1618549"/>
    <lineage>
        <taxon>Bacteria</taxon>
        <taxon>Candidatus Woeseibacteriota</taxon>
    </lineage>
</organism>
<dbReference type="InterPro" id="IPR003447">
    <property type="entry name" value="FEMABX"/>
</dbReference>
<evidence type="ECO:0000256" key="1">
    <source>
        <dbReference type="ARBA" id="ARBA00009943"/>
    </source>
</evidence>
<evidence type="ECO:0000313" key="8">
    <source>
        <dbReference type="Proteomes" id="UP000034325"/>
    </source>
</evidence>
<comment type="caution">
    <text evidence="7">The sequence shown here is derived from an EMBL/GenBank/DDBJ whole genome shotgun (WGS) entry which is preliminary data.</text>
</comment>
<dbReference type="InterPro" id="IPR050644">
    <property type="entry name" value="PG_Glycine_Bridge_Synth"/>
</dbReference>
<dbReference type="GO" id="GO:0008360">
    <property type="term" value="P:regulation of cell shape"/>
    <property type="evidence" value="ECO:0007669"/>
    <property type="project" value="UniProtKB-KW"/>
</dbReference>
<dbReference type="EMBL" id="LBWA01000023">
    <property type="protein sequence ID" value="KKQ96855.1"/>
    <property type="molecule type" value="Genomic_DNA"/>
</dbReference>
<dbReference type="InterPro" id="IPR016181">
    <property type="entry name" value="Acyl_CoA_acyltransferase"/>
</dbReference>
<dbReference type="AlphaFoldDB" id="A0A0G0M922"/>
<dbReference type="Proteomes" id="UP000034325">
    <property type="component" value="Unassembled WGS sequence"/>
</dbReference>
<accession>A0A0G0M922</accession>
<keyword evidence="6" id="KW-0961">Cell wall biogenesis/degradation</keyword>
<evidence type="ECO:0000256" key="4">
    <source>
        <dbReference type="ARBA" id="ARBA00022984"/>
    </source>
</evidence>
<dbReference type="PANTHER" id="PTHR36174:SF1">
    <property type="entry name" value="LIPID II:GLYCINE GLYCYLTRANSFERASE"/>
    <property type="match status" value="1"/>
</dbReference>
<dbReference type="GO" id="GO:0071555">
    <property type="term" value="P:cell wall organization"/>
    <property type="evidence" value="ECO:0007669"/>
    <property type="project" value="UniProtKB-KW"/>
</dbReference>
<dbReference type="GO" id="GO:0016755">
    <property type="term" value="F:aminoacyltransferase activity"/>
    <property type="evidence" value="ECO:0007669"/>
    <property type="project" value="InterPro"/>
</dbReference>
<proteinExistence type="inferred from homology"/>
<sequence>MVDIRQTSEYARYLSKIGWEVERIAGVNYFIKKIPLIGSVLKVQRPEEIRINKINDLAKKYRAFQIIVEPKKELDAKFLTSVGFKLSKSPYLPTKTLFLDLDKSEKALLAGFKKDARAAIIHHEEVVKSEAKRVINSGKNLESTIGPFRDAWKNSVGLKRYIPPLSHLLVLKGSFKDNSLFITTAEKNAGAIFLIGEGVAYYWQAFTNKEGRRSLAQYKIVWEGIKWAKGRGAKVFDFEGIYDERFANKSWLGFTHFKKSFGGYEVTYPGCFTKVMLPIRLLPNPTKK</sequence>
<dbReference type="Pfam" id="PF02388">
    <property type="entry name" value="FemAB"/>
    <property type="match status" value="1"/>
</dbReference>
<gene>
    <name evidence="7" type="ORF">UT23_C0023G0011</name>
</gene>
<reference evidence="7 8" key="1">
    <citation type="journal article" date="2015" name="Nature">
        <title>rRNA introns, odd ribosomes, and small enigmatic genomes across a large radiation of phyla.</title>
        <authorList>
            <person name="Brown C.T."/>
            <person name="Hug L.A."/>
            <person name="Thomas B.C."/>
            <person name="Sharon I."/>
            <person name="Castelle C.J."/>
            <person name="Singh A."/>
            <person name="Wilkins M.J."/>
            <person name="Williams K.H."/>
            <person name="Banfield J.F."/>
        </authorList>
    </citation>
    <scope>NUCLEOTIDE SEQUENCE [LARGE SCALE GENOMIC DNA]</scope>
</reference>
<protein>
    <submittedName>
        <fullName evidence="7">FemAB domain protein</fullName>
    </submittedName>
</protein>
<evidence type="ECO:0000313" key="7">
    <source>
        <dbReference type="EMBL" id="KKQ96855.1"/>
    </source>
</evidence>